<keyword evidence="6" id="KW-1185">Reference proteome</keyword>
<evidence type="ECO:0000256" key="2">
    <source>
        <dbReference type="SAM" id="SignalP"/>
    </source>
</evidence>
<feature type="chain" id="PRO_5026160826" description="GPI anchored protein" evidence="2">
    <location>
        <begin position="19"/>
        <end position="591"/>
    </location>
</feature>
<keyword evidence="1" id="KW-0812">Transmembrane</keyword>
<evidence type="ECO:0000313" key="6">
    <source>
        <dbReference type="Proteomes" id="UP000799428"/>
    </source>
</evidence>
<dbReference type="Pfam" id="PF23865">
    <property type="entry name" value="DUF7223"/>
    <property type="match status" value="1"/>
</dbReference>
<name>A0A6G1KCK2_9PLEO</name>
<evidence type="ECO:0000259" key="3">
    <source>
        <dbReference type="Pfam" id="PF22974"/>
    </source>
</evidence>
<dbReference type="OrthoDB" id="5382170at2759"/>
<protein>
    <recommendedName>
        <fullName evidence="7">GPI anchored protein</fullName>
    </recommendedName>
</protein>
<feature type="transmembrane region" description="Helical" evidence="1">
    <location>
        <begin position="565"/>
        <end position="590"/>
    </location>
</feature>
<evidence type="ECO:0000259" key="4">
    <source>
        <dbReference type="Pfam" id="PF23865"/>
    </source>
</evidence>
<keyword evidence="1" id="KW-0472">Membrane</keyword>
<keyword evidence="2" id="KW-0732">Signal</keyword>
<dbReference type="InterPro" id="IPR054293">
    <property type="entry name" value="DUF7029"/>
</dbReference>
<keyword evidence="1" id="KW-1133">Transmembrane helix</keyword>
<dbReference type="Pfam" id="PF22974">
    <property type="entry name" value="DUF7029"/>
    <property type="match status" value="1"/>
</dbReference>
<dbReference type="InterPro" id="IPR055647">
    <property type="entry name" value="DUF7223"/>
</dbReference>
<feature type="signal peptide" evidence="2">
    <location>
        <begin position="1"/>
        <end position="18"/>
    </location>
</feature>
<reference evidence="5" key="1">
    <citation type="journal article" date="2020" name="Stud. Mycol.">
        <title>101 Dothideomycetes genomes: a test case for predicting lifestyles and emergence of pathogens.</title>
        <authorList>
            <person name="Haridas S."/>
            <person name="Albert R."/>
            <person name="Binder M."/>
            <person name="Bloem J."/>
            <person name="Labutti K."/>
            <person name="Salamov A."/>
            <person name="Andreopoulos B."/>
            <person name="Baker S."/>
            <person name="Barry K."/>
            <person name="Bills G."/>
            <person name="Bluhm B."/>
            <person name="Cannon C."/>
            <person name="Castanera R."/>
            <person name="Culley D."/>
            <person name="Daum C."/>
            <person name="Ezra D."/>
            <person name="Gonzalez J."/>
            <person name="Henrissat B."/>
            <person name="Kuo A."/>
            <person name="Liang C."/>
            <person name="Lipzen A."/>
            <person name="Lutzoni F."/>
            <person name="Magnuson J."/>
            <person name="Mondo S."/>
            <person name="Nolan M."/>
            <person name="Ohm R."/>
            <person name="Pangilinan J."/>
            <person name="Park H.-J."/>
            <person name="Ramirez L."/>
            <person name="Alfaro M."/>
            <person name="Sun H."/>
            <person name="Tritt A."/>
            <person name="Yoshinaga Y."/>
            <person name="Zwiers L.-H."/>
            <person name="Turgeon B."/>
            <person name="Goodwin S."/>
            <person name="Spatafora J."/>
            <person name="Crous P."/>
            <person name="Grigoriev I."/>
        </authorList>
    </citation>
    <scope>NUCLEOTIDE SEQUENCE</scope>
    <source>
        <strain evidence="5">CBS 279.74</strain>
    </source>
</reference>
<organism evidence="5 6">
    <name type="scientific">Pleomassaria siparia CBS 279.74</name>
    <dbReference type="NCBI Taxonomy" id="1314801"/>
    <lineage>
        <taxon>Eukaryota</taxon>
        <taxon>Fungi</taxon>
        <taxon>Dikarya</taxon>
        <taxon>Ascomycota</taxon>
        <taxon>Pezizomycotina</taxon>
        <taxon>Dothideomycetes</taxon>
        <taxon>Pleosporomycetidae</taxon>
        <taxon>Pleosporales</taxon>
        <taxon>Pleomassariaceae</taxon>
        <taxon>Pleomassaria</taxon>
    </lineage>
</organism>
<proteinExistence type="predicted"/>
<evidence type="ECO:0000256" key="1">
    <source>
        <dbReference type="SAM" id="Phobius"/>
    </source>
</evidence>
<dbReference type="EMBL" id="MU005769">
    <property type="protein sequence ID" value="KAF2710265.1"/>
    <property type="molecule type" value="Genomic_DNA"/>
</dbReference>
<evidence type="ECO:0008006" key="7">
    <source>
        <dbReference type="Google" id="ProtNLM"/>
    </source>
</evidence>
<evidence type="ECO:0000313" key="5">
    <source>
        <dbReference type="EMBL" id="KAF2710265.1"/>
    </source>
</evidence>
<dbReference type="AlphaFoldDB" id="A0A6G1KCK2"/>
<feature type="domain" description="DUF7029" evidence="3">
    <location>
        <begin position="81"/>
        <end position="175"/>
    </location>
</feature>
<accession>A0A6G1KCK2</accession>
<feature type="domain" description="DUF7223" evidence="4">
    <location>
        <begin position="318"/>
        <end position="525"/>
    </location>
</feature>
<sequence length="591" mass="64402">MLFQTLLHTFYLLGIVLAVINGLKQEVESSHYRQLKAAKRHVDTLKRSDKIIAKSSIVLTYAEDTDYVEETTFASQVHLSGNRPTLFIEEFEHLLHLVECSASKMTLEMRDDVSFHNANDAFEYFHGGLVVASHSTCSDLNAHSVFDVLDIEFDQVNSRIILGVKETTWHDSFDTKRITFGHTSDTHTFYRHDRLSRRLTEIVSASGALKSAASTLIPTSTPSPTSLSIDLNHELENMTFPLPSGRPTLPPPGTIGCKKCGIKGTLVLSHGEFELVSGSELFTQFMDSDQDMDFVKRGFIKLELNGFEASVLLSVVPTTNVNFTYDLFTISTAGFQIPGIGAVGVLFRPQLLFDLAVSQNVEFTWGFKVSVPDKSGLLVDLGNFNGSGVEGFDDISIEALPFNTNVSDIKLSMQAGLRPTIPIGLKLFGEKLGLTGGPFLNLPFINTTIDQLATSDFNAKCEKGEGSASFTESFKNLTHITSDLNMGVGFEFKAIANLPGSLSDHEKSFNHSIWSKSSSLPTACLAFGEQTGLSVATDMESEIVSSGENKTDGGNDKPKSAASRLYTISSGFSAFLSAFGIFALTILVVAL</sequence>
<gene>
    <name evidence="5" type="ORF">K504DRAFT_501537</name>
</gene>
<dbReference type="Proteomes" id="UP000799428">
    <property type="component" value="Unassembled WGS sequence"/>
</dbReference>